<comment type="caution">
    <text evidence="5">The sequence shown here is derived from an EMBL/GenBank/DDBJ whole genome shotgun (WGS) entry which is preliminary data.</text>
</comment>
<accession>A0ABR0EF68</accession>
<evidence type="ECO:0000259" key="4">
    <source>
        <dbReference type="Pfam" id="PF01494"/>
    </source>
</evidence>
<protein>
    <recommendedName>
        <fullName evidence="4">FAD-binding domain-containing protein</fullName>
    </recommendedName>
</protein>
<dbReference type="EMBL" id="JAXOVC010000006">
    <property type="protein sequence ID" value="KAK4500147.1"/>
    <property type="molecule type" value="Genomic_DNA"/>
</dbReference>
<evidence type="ECO:0000256" key="1">
    <source>
        <dbReference type="ARBA" id="ARBA00022630"/>
    </source>
</evidence>
<reference evidence="5 6" key="1">
    <citation type="journal article" date="2023" name="G3 (Bethesda)">
        <title>A chromosome-level genome assembly of Zasmidium syzygii isolated from banana leaves.</title>
        <authorList>
            <person name="van Westerhoven A.C."/>
            <person name="Mehrabi R."/>
            <person name="Talebi R."/>
            <person name="Steentjes M.B.F."/>
            <person name="Corcolon B."/>
            <person name="Chong P.A."/>
            <person name="Kema G.H.J."/>
            <person name="Seidl M.F."/>
        </authorList>
    </citation>
    <scope>NUCLEOTIDE SEQUENCE [LARGE SCALE GENOMIC DNA]</scope>
    <source>
        <strain evidence="5 6">P124</strain>
    </source>
</reference>
<dbReference type="PANTHER" id="PTHR46720">
    <property type="entry name" value="HYDROXYLASE, PUTATIVE (AFU_ORTHOLOGUE AFUA_3G01460)-RELATED"/>
    <property type="match status" value="1"/>
</dbReference>
<keyword evidence="2" id="KW-0274">FAD</keyword>
<dbReference type="Pfam" id="PF01494">
    <property type="entry name" value="FAD_binding_3"/>
    <property type="match status" value="1"/>
</dbReference>
<dbReference type="InterPro" id="IPR002938">
    <property type="entry name" value="FAD-bd"/>
</dbReference>
<dbReference type="Gene3D" id="3.50.50.60">
    <property type="entry name" value="FAD/NAD(P)-binding domain"/>
    <property type="match status" value="1"/>
</dbReference>
<keyword evidence="6" id="KW-1185">Reference proteome</keyword>
<feature type="domain" description="FAD-binding" evidence="4">
    <location>
        <begin position="52"/>
        <end position="295"/>
    </location>
</feature>
<evidence type="ECO:0000256" key="2">
    <source>
        <dbReference type="ARBA" id="ARBA00022827"/>
    </source>
</evidence>
<name>A0ABR0EF68_ZASCE</name>
<dbReference type="Proteomes" id="UP001305779">
    <property type="component" value="Unassembled WGS sequence"/>
</dbReference>
<evidence type="ECO:0000256" key="3">
    <source>
        <dbReference type="ARBA" id="ARBA00023002"/>
    </source>
</evidence>
<dbReference type="InterPro" id="IPR051104">
    <property type="entry name" value="FAD_monoxygenase"/>
</dbReference>
<gene>
    <name evidence="5" type="ORF">PRZ48_008333</name>
</gene>
<dbReference type="PANTHER" id="PTHR46720:SF3">
    <property type="entry name" value="FAD-BINDING DOMAIN-CONTAINING PROTEIN-RELATED"/>
    <property type="match status" value="1"/>
</dbReference>
<sequence length="351" mass="39439">MDLIEEGFRPKYESICVGNKSPKDQSVFFEGLLCKEGLELLDILTSFIPIEKVKFGKRLSKINQHDDKATLHFADGETVDASVVVGGDGIQSVVRDHILRPLFPEQFEPVYAQSYAYRAVISMKTAKEILGDLTDTAKIYVGQGRNVVTYRITGGKEFNFLHCVYTDTAWPSKSSMTQEVSHEEMMADFEGRGIDERLLKLLGKAKPVRWGLFHHLKTSTYFRGRVVLIGDSAHASLPYQAAGAGQGVEDALILSTVLGHMSSLNTEVSRKDALGAALEAYDSVRRPRAQRQLEQSLEAGDLLSFQDSQAGSDMEKVLQRMQGERFDWLWFHDLRRDVRLARENMEQRSSA</sequence>
<dbReference type="PRINTS" id="PR00420">
    <property type="entry name" value="RNGMNOXGNASE"/>
</dbReference>
<proteinExistence type="predicted"/>
<dbReference type="SUPFAM" id="SSF54373">
    <property type="entry name" value="FAD-linked reductases, C-terminal domain"/>
    <property type="match status" value="1"/>
</dbReference>
<dbReference type="SUPFAM" id="SSF51905">
    <property type="entry name" value="FAD/NAD(P)-binding domain"/>
    <property type="match status" value="1"/>
</dbReference>
<evidence type="ECO:0000313" key="5">
    <source>
        <dbReference type="EMBL" id="KAK4500147.1"/>
    </source>
</evidence>
<keyword evidence="3" id="KW-0560">Oxidoreductase</keyword>
<evidence type="ECO:0000313" key="6">
    <source>
        <dbReference type="Proteomes" id="UP001305779"/>
    </source>
</evidence>
<keyword evidence="1" id="KW-0285">Flavoprotein</keyword>
<dbReference type="InterPro" id="IPR036188">
    <property type="entry name" value="FAD/NAD-bd_sf"/>
</dbReference>
<organism evidence="5 6">
    <name type="scientific">Zasmidium cellare</name>
    <name type="common">Wine cellar mold</name>
    <name type="synonym">Racodium cellare</name>
    <dbReference type="NCBI Taxonomy" id="395010"/>
    <lineage>
        <taxon>Eukaryota</taxon>
        <taxon>Fungi</taxon>
        <taxon>Dikarya</taxon>
        <taxon>Ascomycota</taxon>
        <taxon>Pezizomycotina</taxon>
        <taxon>Dothideomycetes</taxon>
        <taxon>Dothideomycetidae</taxon>
        <taxon>Mycosphaerellales</taxon>
        <taxon>Mycosphaerellaceae</taxon>
        <taxon>Zasmidium</taxon>
    </lineage>
</organism>